<dbReference type="InterPro" id="IPR058912">
    <property type="entry name" value="HTH_animal"/>
</dbReference>
<accession>A0A8J4YRH1</accession>
<dbReference type="PANTHER" id="PTHR21301">
    <property type="entry name" value="REVERSE TRANSCRIPTASE"/>
    <property type="match status" value="1"/>
</dbReference>
<keyword evidence="4" id="KW-1185">Reference proteome</keyword>
<organism evidence="3 4">
    <name type="scientific">Chionoecetes opilio</name>
    <name type="common">Atlantic snow crab</name>
    <name type="synonym">Cancer opilio</name>
    <dbReference type="NCBI Taxonomy" id="41210"/>
    <lineage>
        <taxon>Eukaryota</taxon>
        <taxon>Metazoa</taxon>
        <taxon>Ecdysozoa</taxon>
        <taxon>Arthropoda</taxon>
        <taxon>Crustacea</taxon>
        <taxon>Multicrustacea</taxon>
        <taxon>Malacostraca</taxon>
        <taxon>Eumalacostraca</taxon>
        <taxon>Eucarida</taxon>
        <taxon>Decapoda</taxon>
        <taxon>Pleocyemata</taxon>
        <taxon>Brachyura</taxon>
        <taxon>Eubrachyura</taxon>
        <taxon>Majoidea</taxon>
        <taxon>Majidae</taxon>
        <taxon>Chionoecetes</taxon>
    </lineage>
</organism>
<dbReference type="InterPro" id="IPR000477">
    <property type="entry name" value="RT_dom"/>
</dbReference>
<evidence type="ECO:0000259" key="2">
    <source>
        <dbReference type="PROSITE" id="PS50878"/>
    </source>
</evidence>
<evidence type="ECO:0000313" key="3">
    <source>
        <dbReference type="EMBL" id="KAG0727671.1"/>
    </source>
</evidence>
<sequence>MGLNCHMMSKPKKFQKRIECEVLIDDVEKLEKRGDVTIDPAFKQEIIAEASKTRGNYRSSIVERKHIDAAKELTSDPDITIRRADKAAAYVIINTSEYLNKIDDILSDTTKFAKINKDPTEALKLKINKLISKNNSANTTIKFGKLSASEFLDILKTHNARGAIASLDVESLFTNVPVDRTINYIINRVYNNDSIPPLDVPEPVLRGLLECCTKEAPFTSPRGNKYQQIDGVAMGSPLGVLLANFFMGCVEEEVFKKISKPDIYCRYIDDIFIKTTSHYEAEQLKLCLQDTSGLTFTIESSSDKSMPFLDVLVTQEEESFITNVYVKPTNTGHCLNGESECPQRYKDSTIGAYIRRALTHCSTWQLMHKEIQRSTQVLINNGFSERDINRQTKNIMENWYNPNATKKSQDITIFYRAFFSTAHQEERIISQIVHRNVKPADQERRIKLQIYYKNKNTSNLLRNSPSQTKETKQKSHVVYHMQKRKL</sequence>
<dbReference type="Proteomes" id="UP000770661">
    <property type="component" value="Unassembled WGS sequence"/>
</dbReference>
<dbReference type="Pfam" id="PF26215">
    <property type="entry name" value="HTH_animal"/>
    <property type="match status" value="1"/>
</dbReference>
<gene>
    <name evidence="3" type="ORF">GWK47_034167</name>
</gene>
<dbReference type="Pfam" id="PF00078">
    <property type="entry name" value="RVT_1"/>
    <property type="match status" value="1"/>
</dbReference>
<feature type="compositionally biased region" description="Polar residues" evidence="1">
    <location>
        <begin position="459"/>
        <end position="468"/>
    </location>
</feature>
<protein>
    <recommendedName>
        <fullName evidence="2">Reverse transcriptase domain-containing protein</fullName>
    </recommendedName>
</protein>
<feature type="domain" description="Reverse transcriptase" evidence="2">
    <location>
        <begin position="96"/>
        <end position="325"/>
    </location>
</feature>
<evidence type="ECO:0000256" key="1">
    <source>
        <dbReference type="SAM" id="MobiDB-lite"/>
    </source>
</evidence>
<dbReference type="AlphaFoldDB" id="A0A8J4YRH1"/>
<evidence type="ECO:0000313" key="4">
    <source>
        <dbReference type="Proteomes" id="UP000770661"/>
    </source>
</evidence>
<feature type="region of interest" description="Disordered" evidence="1">
    <location>
        <begin position="459"/>
        <end position="478"/>
    </location>
</feature>
<comment type="caution">
    <text evidence="3">The sequence shown here is derived from an EMBL/GenBank/DDBJ whole genome shotgun (WGS) entry which is preliminary data.</text>
</comment>
<dbReference type="CDD" id="cd00304">
    <property type="entry name" value="RT_like"/>
    <property type="match status" value="1"/>
</dbReference>
<dbReference type="PROSITE" id="PS50878">
    <property type="entry name" value="RT_POL"/>
    <property type="match status" value="1"/>
</dbReference>
<dbReference type="EMBL" id="JACEEZ010003085">
    <property type="protein sequence ID" value="KAG0727671.1"/>
    <property type="molecule type" value="Genomic_DNA"/>
</dbReference>
<dbReference type="OrthoDB" id="10053630at2759"/>
<name>A0A8J4YRH1_CHIOP</name>
<reference evidence="3" key="1">
    <citation type="submission" date="2020-07" db="EMBL/GenBank/DDBJ databases">
        <title>The High-quality genome of the commercially important snow crab, Chionoecetes opilio.</title>
        <authorList>
            <person name="Jeong J.-H."/>
            <person name="Ryu S."/>
        </authorList>
    </citation>
    <scope>NUCLEOTIDE SEQUENCE</scope>
    <source>
        <strain evidence="3">MADBK_172401_WGS</strain>
        <tissue evidence="3">Digestive gland</tissue>
    </source>
</reference>
<proteinExistence type="predicted"/>
<dbReference type="PANTHER" id="PTHR21301:SF10">
    <property type="entry name" value="REVERSE TRANSCRIPTASE DOMAIN-CONTAINING PROTEIN"/>
    <property type="match status" value="1"/>
</dbReference>